<reference evidence="10 11" key="1">
    <citation type="submission" date="2018-09" db="EMBL/GenBank/DDBJ databases">
        <title>Genomic investigation of the strawberry pathogen Phytophthora fragariae indicates pathogenicity is determined by transcriptional variation in three key races.</title>
        <authorList>
            <person name="Adams T.M."/>
            <person name="Armitage A.D."/>
            <person name="Sobczyk M.K."/>
            <person name="Bates H.J."/>
            <person name="Dunwell J.M."/>
            <person name="Nellist C.F."/>
            <person name="Harrison R.J."/>
        </authorList>
    </citation>
    <scope>NUCLEOTIDE SEQUENCE [LARGE SCALE GENOMIC DNA]</scope>
    <source>
        <strain evidence="10 11">SCRP249</strain>
    </source>
</reference>
<comment type="subcellular location">
    <subcellularLocation>
        <location evidence="2">Nucleus</location>
    </subcellularLocation>
</comment>
<dbReference type="GO" id="GO:0005634">
    <property type="term" value="C:nucleus"/>
    <property type="evidence" value="ECO:0007669"/>
    <property type="project" value="UniProtKB-SubCell"/>
</dbReference>
<dbReference type="InterPro" id="IPR027806">
    <property type="entry name" value="HARBI1_dom"/>
</dbReference>
<sequence>MPRVSYRRQLIADLISGMAAAALDEEDYEDFLLLDSLFDADGDLSLGSFLDEDGDLWMDTPMDDLAEVLMLVEANRYLTPRQLYDKSRDFVLNYFFKLPDDSFRQLTRMSKASFQFVLSEIEGHPVFQNDSLYPQADVALQLAVALDRLGNYGNGVSLGRTLKLWGIGKWTCVLYTTRVFEALNDLASKFIVWPNKRKRKPMSRRMTAKGFKGCVGFIDGTTFPLSQKPAVDGECYFDRKSRYSINGQIVCDDNRRIIAFYAGWPGSCCDSTVYKKLQLAKDSKKPHFFSPGEYLIGDSAYPADRGYNTLAPAYRKNMKGTDIEAFNTCIAHVRVVNEHTIGVLKGRWACLRELRVQLNKKEDMERILQWITACVVLHNMLLSQNDDWTSDDESSNEDSDEPEEENESEDEDESDDDEFIFRRRLKKKAIRKGNERGGILWYRSYYMH</sequence>
<dbReference type="PANTHER" id="PTHR22930:SF85">
    <property type="entry name" value="GH03217P-RELATED"/>
    <property type="match status" value="1"/>
</dbReference>
<evidence type="ECO:0000256" key="2">
    <source>
        <dbReference type="ARBA" id="ARBA00004123"/>
    </source>
</evidence>
<evidence type="ECO:0000256" key="8">
    <source>
        <dbReference type="SAM" id="MobiDB-lite"/>
    </source>
</evidence>
<gene>
    <name evidence="10" type="ORF">PR001_g28783</name>
</gene>
<dbReference type="GO" id="GO:0046872">
    <property type="term" value="F:metal ion binding"/>
    <property type="evidence" value="ECO:0007669"/>
    <property type="project" value="UniProtKB-KW"/>
</dbReference>
<evidence type="ECO:0000256" key="1">
    <source>
        <dbReference type="ARBA" id="ARBA00001968"/>
    </source>
</evidence>
<dbReference type="AlphaFoldDB" id="A0A6A3H6F3"/>
<evidence type="ECO:0000256" key="5">
    <source>
        <dbReference type="ARBA" id="ARBA00022723"/>
    </source>
</evidence>
<feature type="domain" description="DDE Tnp4" evidence="9">
    <location>
        <begin position="218"/>
        <end position="379"/>
    </location>
</feature>
<comment type="cofactor">
    <cofactor evidence="1">
        <name>a divalent metal cation</name>
        <dbReference type="ChEBI" id="CHEBI:60240"/>
    </cofactor>
</comment>
<feature type="region of interest" description="Disordered" evidence="8">
    <location>
        <begin position="386"/>
        <end position="419"/>
    </location>
</feature>
<keyword evidence="5" id="KW-0479">Metal-binding</keyword>
<protein>
    <recommendedName>
        <fullName evidence="9">DDE Tnp4 domain-containing protein</fullName>
    </recommendedName>
</protein>
<dbReference type="Pfam" id="PF13359">
    <property type="entry name" value="DDE_Tnp_4"/>
    <property type="match status" value="1"/>
</dbReference>
<comment type="caution">
    <text evidence="10">The sequence shown here is derived from an EMBL/GenBank/DDBJ whole genome shotgun (WGS) entry which is preliminary data.</text>
</comment>
<proteinExistence type="inferred from homology"/>
<evidence type="ECO:0000256" key="3">
    <source>
        <dbReference type="ARBA" id="ARBA00006958"/>
    </source>
</evidence>
<name>A0A6A3H6F3_9STRA</name>
<keyword evidence="4" id="KW-0540">Nuclease</keyword>
<dbReference type="PANTHER" id="PTHR22930">
    <property type="match status" value="1"/>
</dbReference>
<evidence type="ECO:0000313" key="11">
    <source>
        <dbReference type="Proteomes" id="UP000429607"/>
    </source>
</evidence>
<comment type="similarity">
    <text evidence="3">Belongs to the HARBI1 family.</text>
</comment>
<dbReference type="GO" id="GO:0004518">
    <property type="term" value="F:nuclease activity"/>
    <property type="evidence" value="ECO:0007669"/>
    <property type="project" value="UniProtKB-KW"/>
</dbReference>
<accession>A0A6A3H6F3</accession>
<dbReference type="Proteomes" id="UP000429607">
    <property type="component" value="Unassembled WGS sequence"/>
</dbReference>
<organism evidence="10 11">
    <name type="scientific">Phytophthora rubi</name>
    <dbReference type="NCBI Taxonomy" id="129364"/>
    <lineage>
        <taxon>Eukaryota</taxon>
        <taxon>Sar</taxon>
        <taxon>Stramenopiles</taxon>
        <taxon>Oomycota</taxon>
        <taxon>Peronosporomycetes</taxon>
        <taxon>Peronosporales</taxon>
        <taxon>Peronosporaceae</taxon>
        <taxon>Phytophthora</taxon>
    </lineage>
</organism>
<evidence type="ECO:0000256" key="6">
    <source>
        <dbReference type="ARBA" id="ARBA00022801"/>
    </source>
</evidence>
<feature type="compositionally biased region" description="Acidic residues" evidence="8">
    <location>
        <begin position="388"/>
        <end position="418"/>
    </location>
</feature>
<keyword evidence="6" id="KW-0378">Hydrolase</keyword>
<dbReference type="InterPro" id="IPR045249">
    <property type="entry name" value="HARBI1-like"/>
</dbReference>
<keyword evidence="7" id="KW-0539">Nucleus</keyword>
<evidence type="ECO:0000256" key="4">
    <source>
        <dbReference type="ARBA" id="ARBA00022722"/>
    </source>
</evidence>
<evidence type="ECO:0000313" key="10">
    <source>
        <dbReference type="EMBL" id="KAE8965266.1"/>
    </source>
</evidence>
<dbReference type="EMBL" id="QXFV01005355">
    <property type="protein sequence ID" value="KAE8965266.1"/>
    <property type="molecule type" value="Genomic_DNA"/>
</dbReference>
<evidence type="ECO:0000259" key="9">
    <source>
        <dbReference type="Pfam" id="PF13359"/>
    </source>
</evidence>
<dbReference type="GO" id="GO:0016787">
    <property type="term" value="F:hydrolase activity"/>
    <property type="evidence" value="ECO:0007669"/>
    <property type="project" value="UniProtKB-KW"/>
</dbReference>
<evidence type="ECO:0000256" key="7">
    <source>
        <dbReference type="ARBA" id="ARBA00023242"/>
    </source>
</evidence>